<feature type="region of interest" description="Disordered" evidence="1">
    <location>
        <begin position="23"/>
        <end position="80"/>
    </location>
</feature>
<accession>A0ABQ1BZS0</accession>
<comment type="caution">
    <text evidence="2">The sequence shown here is derived from an EMBL/GenBank/DDBJ whole genome shotgun (WGS) entry which is preliminary data.</text>
</comment>
<evidence type="ECO:0000313" key="3">
    <source>
        <dbReference type="Proteomes" id="UP000465240"/>
    </source>
</evidence>
<protein>
    <recommendedName>
        <fullName evidence="4">DUF222 domain-containing protein</fullName>
    </recommendedName>
</protein>
<proteinExistence type="predicted"/>
<name>A0ABQ1BZS0_9MYCO</name>
<evidence type="ECO:0008006" key="4">
    <source>
        <dbReference type="Google" id="ProtNLM"/>
    </source>
</evidence>
<evidence type="ECO:0000256" key="1">
    <source>
        <dbReference type="SAM" id="MobiDB-lite"/>
    </source>
</evidence>
<evidence type="ECO:0000313" key="2">
    <source>
        <dbReference type="EMBL" id="GFG77659.1"/>
    </source>
</evidence>
<dbReference type="Proteomes" id="UP000465240">
    <property type="component" value="Unassembled WGS sequence"/>
</dbReference>
<gene>
    <name evidence="2" type="ORF">MPRG_09350</name>
</gene>
<reference evidence="2 3" key="1">
    <citation type="journal article" date="2019" name="Emerg. Microbes Infect.">
        <title>Comprehensive subspecies identification of 175 nontuberculous mycobacteria species based on 7547 genomic profiles.</title>
        <authorList>
            <person name="Matsumoto Y."/>
            <person name="Kinjo T."/>
            <person name="Motooka D."/>
            <person name="Nabeya D."/>
            <person name="Jung N."/>
            <person name="Uechi K."/>
            <person name="Horii T."/>
            <person name="Iida T."/>
            <person name="Fujita J."/>
            <person name="Nakamura S."/>
        </authorList>
    </citation>
    <scope>NUCLEOTIDE SEQUENCE [LARGE SCALE GENOMIC DNA]</scope>
    <source>
        <strain evidence="2 3">JCM 18565</strain>
    </source>
</reference>
<organism evidence="2 3">
    <name type="scientific">Mycobacterium paragordonae</name>
    <dbReference type="NCBI Taxonomy" id="1389713"/>
    <lineage>
        <taxon>Bacteria</taxon>
        <taxon>Bacillati</taxon>
        <taxon>Actinomycetota</taxon>
        <taxon>Actinomycetes</taxon>
        <taxon>Mycobacteriales</taxon>
        <taxon>Mycobacteriaceae</taxon>
        <taxon>Mycobacterium</taxon>
    </lineage>
</organism>
<feature type="compositionally biased region" description="Basic and acidic residues" evidence="1">
    <location>
        <begin position="35"/>
        <end position="52"/>
    </location>
</feature>
<dbReference type="EMBL" id="BLKX01000001">
    <property type="protein sequence ID" value="GFG77659.1"/>
    <property type="molecule type" value="Genomic_DNA"/>
</dbReference>
<keyword evidence="3" id="KW-1185">Reference proteome</keyword>
<sequence>MDADGQRVRQGCDEVAAAALLERQDGLAPDAGVAAEREHRNTRIDAGTDHQRFAGFDSEGGRACRTPSGGGSSAAAALQRRDQIEDLEHVASVAAGGDKAGWRPTCDQTLTDLRSRTFNLEPSADLPFQQRRLITHPTN</sequence>